<dbReference type="EMBL" id="JACAZF010000011">
    <property type="protein sequence ID" value="KAF7292874.1"/>
    <property type="molecule type" value="Genomic_DNA"/>
</dbReference>
<feature type="transmembrane region" description="Helical" evidence="3">
    <location>
        <begin position="563"/>
        <end position="581"/>
    </location>
</feature>
<organism evidence="4 5">
    <name type="scientific">Mycena indigotica</name>
    <dbReference type="NCBI Taxonomy" id="2126181"/>
    <lineage>
        <taxon>Eukaryota</taxon>
        <taxon>Fungi</taxon>
        <taxon>Dikarya</taxon>
        <taxon>Basidiomycota</taxon>
        <taxon>Agaricomycotina</taxon>
        <taxon>Agaricomycetes</taxon>
        <taxon>Agaricomycetidae</taxon>
        <taxon>Agaricales</taxon>
        <taxon>Marasmiineae</taxon>
        <taxon>Mycenaceae</taxon>
        <taxon>Mycena</taxon>
    </lineage>
</organism>
<keyword evidence="3" id="KW-1133">Transmembrane helix</keyword>
<feature type="transmembrane region" description="Helical" evidence="3">
    <location>
        <begin position="259"/>
        <end position="279"/>
    </location>
</feature>
<feature type="transmembrane region" description="Helical" evidence="3">
    <location>
        <begin position="229"/>
        <end position="252"/>
    </location>
</feature>
<feature type="transmembrane region" description="Helical" evidence="3">
    <location>
        <begin position="396"/>
        <end position="413"/>
    </location>
</feature>
<feature type="transmembrane region" description="Helical" evidence="3">
    <location>
        <begin position="502"/>
        <end position="522"/>
    </location>
</feature>
<reference evidence="4" key="1">
    <citation type="submission" date="2020-05" db="EMBL/GenBank/DDBJ databases">
        <title>Mycena genomes resolve the evolution of fungal bioluminescence.</title>
        <authorList>
            <person name="Tsai I.J."/>
        </authorList>
    </citation>
    <scope>NUCLEOTIDE SEQUENCE</scope>
    <source>
        <strain evidence="4">171206Taipei</strain>
    </source>
</reference>
<dbReference type="RefSeq" id="XP_037215302.1">
    <property type="nucleotide sequence ID" value="XM_037368376.1"/>
</dbReference>
<evidence type="ECO:0000313" key="4">
    <source>
        <dbReference type="EMBL" id="KAF7292874.1"/>
    </source>
</evidence>
<dbReference type="OrthoDB" id="191995at2759"/>
<dbReference type="PANTHER" id="PTHR36840">
    <property type="entry name" value="BLL5714 PROTEIN"/>
    <property type="match status" value="1"/>
</dbReference>
<protein>
    <submittedName>
        <fullName evidence="4">Uncharacterized protein</fullName>
    </submittedName>
</protein>
<evidence type="ECO:0000256" key="1">
    <source>
        <dbReference type="SAM" id="Coils"/>
    </source>
</evidence>
<dbReference type="InterPro" id="IPR010640">
    <property type="entry name" value="Low_temperature_requirement_A"/>
</dbReference>
<feature type="region of interest" description="Disordered" evidence="2">
    <location>
        <begin position="529"/>
        <end position="552"/>
    </location>
</feature>
<accession>A0A8H6VT24</accession>
<feature type="transmembrane region" description="Helical" evidence="3">
    <location>
        <begin position="463"/>
        <end position="482"/>
    </location>
</feature>
<feature type="transmembrane region" description="Helical" evidence="3">
    <location>
        <begin position="178"/>
        <end position="195"/>
    </location>
</feature>
<evidence type="ECO:0000256" key="3">
    <source>
        <dbReference type="SAM" id="Phobius"/>
    </source>
</evidence>
<sequence>MSASAEEKPHDDQDELRRRIAELETQLHSATNEILETQHRRQFTENLTWYGHTDNIIFVHSEELDQGLIYRISKGDGAAATLCRYMVRYNIDQFLQRPTLHQWMQKGKLYREAKALQSSRFELFFDLLFVGLAHQLSEAAAEEPTGLGFAIYVLTFAPAFSVWGDIRDMANQFANDDVTQRAYIIWTMLLLVGYANNASSIHFRVEEGLGNAEGEVDLAFAANLNSLKWAIGFFAVAKLSRAAVLLIYSAFLPLSRRPLIAAAFNPLLMALILFIGIFTPLRATITLAAVGIFADFTVRFFGIVLYKTFEVLGKRYERIRKEKLGLSESSPDPDSGTAAFEDPVLLDVFRTMNNSTTAVDEQPPMSMGDIKMCRELAAREALRIPAINIEHQIERLGAFVTVVLGEMVMSVFFSSSGHVGLNMESGRAMLSLMLAFNLNWLYFDSALTKHFVHAIRRHWISGYFFTFLHLPLCMSLLLASAAVSTLIKSNHIDSEHGGGLKWFFGAGLGVSMCTMATIGTLHRNLDEQELNRARPQDEDPPTQRRWKHTPPRNIPRTTISRKLVILFRYLAGIAMCLLPLADHLSSMQFLCIYVGITALLIVEETIARVEKREKELDG</sequence>
<feature type="coiled-coil region" evidence="1">
    <location>
        <begin position="13"/>
        <end position="40"/>
    </location>
</feature>
<proteinExistence type="predicted"/>
<feature type="transmembrane region" description="Helical" evidence="3">
    <location>
        <begin position="425"/>
        <end position="443"/>
    </location>
</feature>
<keyword evidence="3" id="KW-0472">Membrane</keyword>
<feature type="transmembrane region" description="Helical" evidence="3">
    <location>
        <begin position="285"/>
        <end position="306"/>
    </location>
</feature>
<comment type="caution">
    <text evidence="4">The sequence shown here is derived from an EMBL/GenBank/DDBJ whole genome shotgun (WGS) entry which is preliminary data.</text>
</comment>
<evidence type="ECO:0000313" key="5">
    <source>
        <dbReference type="Proteomes" id="UP000636479"/>
    </source>
</evidence>
<feature type="transmembrane region" description="Helical" evidence="3">
    <location>
        <begin position="149"/>
        <end position="166"/>
    </location>
</feature>
<dbReference type="PANTHER" id="PTHR36840:SF1">
    <property type="entry name" value="BLL5714 PROTEIN"/>
    <property type="match status" value="1"/>
</dbReference>
<dbReference type="GeneID" id="59350892"/>
<keyword evidence="1" id="KW-0175">Coiled coil</keyword>
<dbReference type="Pfam" id="PF06772">
    <property type="entry name" value="LtrA"/>
    <property type="match status" value="1"/>
</dbReference>
<name>A0A8H6VT24_9AGAR</name>
<feature type="transmembrane region" description="Helical" evidence="3">
    <location>
        <begin position="587"/>
        <end position="606"/>
    </location>
</feature>
<dbReference type="AlphaFoldDB" id="A0A8H6VT24"/>
<keyword evidence="3" id="KW-0812">Transmembrane</keyword>
<evidence type="ECO:0000256" key="2">
    <source>
        <dbReference type="SAM" id="MobiDB-lite"/>
    </source>
</evidence>
<dbReference type="Proteomes" id="UP000636479">
    <property type="component" value="Unassembled WGS sequence"/>
</dbReference>
<gene>
    <name evidence="4" type="ORF">MIND_01186400</name>
</gene>
<keyword evidence="5" id="KW-1185">Reference proteome</keyword>